<keyword evidence="5 7" id="KW-0472">Membrane</keyword>
<dbReference type="EMBL" id="AYZE01000014">
    <property type="protein sequence ID" value="KRM90721.1"/>
    <property type="molecule type" value="Genomic_DNA"/>
</dbReference>
<accession>A0A0R2CGB7</accession>
<keyword evidence="4 7" id="KW-1133">Transmembrane helix</keyword>
<dbReference type="GO" id="GO:0032153">
    <property type="term" value="C:cell division site"/>
    <property type="evidence" value="ECO:0007669"/>
    <property type="project" value="UniProtKB-UniRule"/>
</dbReference>
<comment type="function">
    <text evidence="7">Essential cell division protein.</text>
</comment>
<evidence type="ECO:0000313" key="9">
    <source>
        <dbReference type="EMBL" id="KRM90721.1"/>
    </source>
</evidence>
<dbReference type="Proteomes" id="UP000051131">
    <property type="component" value="Unassembled WGS sequence"/>
</dbReference>
<protein>
    <recommendedName>
        <fullName evidence="7">Cell division protein FtsL</fullName>
    </recommendedName>
</protein>
<keyword evidence="6 7" id="KW-0131">Cell cycle</keyword>
<dbReference type="GO" id="GO:0043093">
    <property type="term" value="P:FtsZ-dependent cytokinesis"/>
    <property type="evidence" value="ECO:0007669"/>
    <property type="project" value="UniProtKB-UniRule"/>
</dbReference>
<keyword evidence="8" id="KW-0175">Coiled coil</keyword>
<proteinExistence type="inferred from homology"/>
<evidence type="ECO:0000256" key="6">
    <source>
        <dbReference type="ARBA" id="ARBA00023306"/>
    </source>
</evidence>
<keyword evidence="3 7" id="KW-0812">Transmembrane</keyword>
<gene>
    <name evidence="7" type="primary">ftsL</name>
    <name evidence="9" type="ORF">FC80_GL000712</name>
</gene>
<reference evidence="9 10" key="1">
    <citation type="journal article" date="2015" name="Genome Announc.">
        <title>Expanding the biotechnology potential of lactobacilli through comparative genomics of 213 strains and associated genera.</title>
        <authorList>
            <person name="Sun Z."/>
            <person name="Harris H.M."/>
            <person name="McCann A."/>
            <person name="Guo C."/>
            <person name="Argimon S."/>
            <person name="Zhang W."/>
            <person name="Yang X."/>
            <person name="Jeffery I.B."/>
            <person name="Cooney J.C."/>
            <person name="Kagawa T.F."/>
            <person name="Liu W."/>
            <person name="Song Y."/>
            <person name="Salvetti E."/>
            <person name="Wrobel A."/>
            <person name="Rasinkangas P."/>
            <person name="Parkhill J."/>
            <person name="Rea M.C."/>
            <person name="O'Sullivan O."/>
            <person name="Ritari J."/>
            <person name="Douillard F.P."/>
            <person name="Paul Ross R."/>
            <person name="Yang R."/>
            <person name="Briner A.E."/>
            <person name="Felis G.E."/>
            <person name="de Vos W.M."/>
            <person name="Barrangou R."/>
            <person name="Klaenhammer T.R."/>
            <person name="Caufield P.W."/>
            <person name="Cui Y."/>
            <person name="Zhang H."/>
            <person name="O'Toole P.W."/>
        </authorList>
    </citation>
    <scope>NUCLEOTIDE SEQUENCE [LARGE SCALE GENOMIC DNA]</scope>
    <source>
        <strain evidence="9 10">DSM 21116</strain>
    </source>
</reference>
<dbReference type="STRING" id="1423729.FC80_GL000712"/>
<evidence type="ECO:0000256" key="4">
    <source>
        <dbReference type="ARBA" id="ARBA00022989"/>
    </source>
</evidence>
<feature type="coiled-coil region" evidence="8">
    <location>
        <begin position="69"/>
        <end position="96"/>
    </location>
</feature>
<evidence type="ECO:0000256" key="7">
    <source>
        <dbReference type="HAMAP-Rule" id="MF_00910"/>
    </source>
</evidence>
<organism evidence="9 10">
    <name type="scientific">Liquorilactobacillus cacaonum DSM 21116</name>
    <dbReference type="NCBI Taxonomy" id="1423729"/>
    <lineage>
        <taxon>Bacteria</taxon>
        <taxon>Bacillati</taxon>
        <taxon>Bacillota</taxon>
        <taxon>Bacilli</taxon>
        <taxon>Lactobacillales</taxon>
        <taxon>Lactobacillaceae</taxon>
        <taxon>Liquorilactobacillus</taxon>
    </lineage>
</organism>
<evidence type="ECO:0000313" key="10">
    <source>
        <dbReference type="Proteomes" id="UP000051131"/>
    </source>
</evidence>
<keyword evidence="1 7" id="KW-1003">Cell membrane</keyword>
<evidence type="ECO:0000256" key="2">
    <source>
        <dbReference type="ARBA" id="ARBA00022618"/>
    </source>
</evidence>
<dbReference type="GO" id="GO:0005886">
    <property type="term" value="C:plasma membrane"/>
    <property type="evidence" value="ECO:0007669"/>
    <property type="project" value="UniProtKB-SubCell"/>
</dbReference>
<name>A0A0R2CGB7_9LACO</name>
<keyword evidence="10" id="KW-1185">Reference proteome</keyword>
<dbReference type="PATRIC" id="fig|1423729.3.peg.720"/>
<dbReference type="InterPro" id="IPR011922">
    <property type="entry name" value="Cell_div_FtsL"/>
</dbReference>
<evidence type="ECO:0000256" key="1">
    <source>
        <dbReference type="ARBA" id="ARBA00022475"/>
    </source>
</evidence>
<feature type="transmembrane region" description="Helical" evidence="7">
    <location>
        <begin position="45"/>
        <end position="63"/>
    </location>
</feature>
<dbReference type="HAMAP" id="MF_00910">
    <property type="entry name" value="FtsL"/>
    <property type="match status" value="1"/>
</dbReference>
<evidence type="ECO:0000256" key="5">
    <source>
        <dbReference type="ARBA" id="ARBA00023136"/>
    </source>
</evidence>
<sequence length="127" mass="14139">MKKMVQNNAARQINAIPKRKEQEVPIHKTDSKNKSLKVPFSGFEITSAVALSVLFMAMTIFLISTKVSLSGAQYELQNLNQKIVNIQNSNVNTKQDISELSSKSRLMKIAQDAGLTMNDNSIRNVSK</sequence>
<dbReference type="AlphaFoldDB" id="A0A0R2CGB7"/>
<evidence type="ECO:0000256" key="3">
    <source>
        <dbReference type="ARBA" id="ARBA00022692"/>
    </source>
</evidence>
<comment type="similarity">
    <text evidence="7">Belongs to the FtsL family.</text>
</comment>
<comment type="subcellular location">
    <subcellularLocation>
        <location evidence="7">Cell membrane</location>
        <topology evidence="7">Single-pass type II membrane protein</topology>
    </subcellularLocation>
    <text evidence="7">Localizes to the division septum where it forms a ring structure.</text>
</comment>
<keyword evidence="2 7" id="KW-0132">Cell division</keyword>
<comment type="caution">
    <text evidence="9">The sequence shown here is derived from an EMBL/GenBank/DDBJ whole genome shotgun (WGS) entry which is preliminary data.</text>
</comment>
<evidence type="ECO:0000256" key="8">
    <source>
        <dbReference type="SAM" id="Coils"/>
    </source>
</evidence>